<dbReference type="AlphaFoldDB" id="A0A9X3UKY7"/>
<gene>
    <name evidence="1" type="ORF">OQ273_18230</name>
</gene>
<sequence length="125" mass="13080">MACLRAEGAYFAVLCVMVLGALLLQPVSELRAQQNGLSLVICTTNGAVPEPGQPGGGHENCPCLVACGQSAGQKNVKALHPSETPPLIGARALLTWRVAAHEELNISSTRSALRTIRGPPLSIWS</sequence>
<dbReference type="RefSeq" id="WP_267992139.1">
    <property type="nucleotide sequence ID" value="NZ_JAPJZI010000001.1"/>
</dbReference>
<evidence type="ECO:0000313" key="2">
    <source>
        <dbReference type="Proteomes" id="UP001151234"/>
    </source>
</evidence>
<evidence type="ECO:0000313" key="1">
    <source>
        <dbReference type="EMBL" id="MDA5400518.1"/>
    </source>
</evidence>
<accession>A0A9X3UKY7</accession>
<protein>
    <recommendedName>
        <fullName evidence="3">DUF2946 domain-containing protein</fullName>
    </recommendedName>
</protein>
<proteinExistence type="predicted"/>
<organism evidence="1 2">
    <name type="scientific">Hoeflea prorocentri</name>
    <dbReference type="NCBI Taxonomy" id="1922333"/>
    <lineage>
        <taxon>Bacteria</taxon>
        <taxon>Pseudomonadati</taxon>
        <taxon>Pseudomonadota</taxon>
        <taxon>Alphaproteobacteria</taxon>
        <taxon>Hyphomicrobiales</taxon>
        <taxon>Rhizobiaceae</taxon>
        <taxon>Hoeflea</taxon>
    </lineage>
</organism>
<comment type="caution">
    <text evidence="1">The sequence shown here is derived from an EMBL/GenBank/DDBJ whole genome shotgun (WGS) entry which is preliminary data.</text>
</comment>
<reference evidence="1" key="1">
    <citation type="submission" date="2022-11" db="EMBL/GenBank/DDBJ databases">
        <title>Draft genome sequence of Hoeflea poritis E7-10 and Hoeflea prorocentri PM5-8, separated from scleractinian coral Porites lutea and marine dinoflagellate.</title>
        <authorList>
            <person name="Zhang G."/>
            <person name="Wei Q."/>
            <person name="Cai L."/>
        </authorList>
    </citation>
    <scope>NUCLEOTIDE SEQUENCE</scope>
    <source>
        <strain evidence="1">PM5-8</strain>
    </source>
</reference>
<dbReference type="EMBL" id="JAPJZI010000001">
    <property type="protein sequence ID" value="MDA5400518.1"/>
    <property type="molecule type" value="Genomic_DNA"/>
</dbReference>
<name>A0A9X3UKY7_9HYPH</name>
<evidence type="ECO:0008006" key="3">
    <source>
        <dbReference type="Google" id="ProtNLM"/>
    </source>
</evidence>
<dbReference type="Proteomes" id="UP001151234">
    <property type="component" value="Unassembled WGS sequence"/>
</dbReference>
<keyword evidence="2" id="KW-1185">Reference proteome</keyword>